<reference evidence="3 4" key="1">
    <citation type="submission" date="2018-06" db="EMBL/GenBank/DDBJ databases">
        <title>Genomic Encyclopedia of Type Strains, Phase IV (KMG-IV): sequencing the most valuable type-strain genomes for metagenomic binning, comparative biology and taxonomic classification.</title>
        <authorList>
            <person name="Goeker M."/>
        </authorList>
    </citation>
    <scope>NUCLEOTIDE SEQUENCE [LARGE SCALE GENOMIC DNA]</scope>
    <source>
        <strain evidence="3 4">DSM 24032</strain>
    </source>
</reference>
<evidence type="ECO:0000256" key="1">
    <source>
        <dbReference type="ARBA" id="ARBA00022729"/>
    </source>
</evidence>
<evidence type="ECO:0000313" key="3">
    <source>
        <dbReference type="EMBL" id="RBP47131.1"/>
    </source>
</evidence>
<dbReference type="AlphaFoldDB" id="A0A395JHY5"/>
<dbReference type="PANTHER" id="PTHR35038:SF6">
    <property type="entry name" value="SURFACE LOCALIZED DECAHEME CYTOCHROME C LIPOPROTEIN"/>
    <property type="match status" value="1"/>
</dbReference>
<evidence type="ECO:0000259" key="2">
    <source>
        <dbReference type="Pfam" id="PF13435"/>
    </source>
</evidence>
<dbReference type="PANTHER" id="PTHR35038">
    <property type="entry name" value="DISSIMILATORY SULFITE REDUCTASE SIRA"/>
    <property type="match status" value="1"/>
</dbReference>
<dbReference type="InterPro" id="IPR023155">
    <property type="entry name" value="Cyt_c-552/4"/>
</dbReference>
<dbReference type="InParanoid" id="A0A395JHY5"/>
<dbReference type="EMBL" id="QNRT01000009">
    <property type="protein sequence ID" value="RBP47131.1"/>
    <property type="molecule type" value="Genomic_DNA"/>
</dbReference>
<dbReference type="SUPFAM" id="SSF48695">
    <property type="entry name" value="Multiheme cytochromes"/>
    <property type="match status" value="1"/>
</dbReference>
<dbReference type="Proteomes" id="UP000253083">
    <property type="component" value="Unassembled WGS sequence"/>
</dbReference>
<dbReference type="GO" id="GO:0016491">
    <property type="term" value="F:oxidoreductase activity"/>
    <property type="evidence" value="ECO:0007669"/>
    <property type="project" value="TreeGrafter"/>
</dbReference>
<protein>
    <submittedName>
        <fullName evidence="3">Cytochrome c554/c'-like protein</fullName>
    </submittedName>
</protein>
<dbReference type="Gene3D" id="1.10.1130.10">
    <property type="entry name" value="Flavocytochrome C3, Chain A"/>
    <property type="match status" value="1"/>
</dbReference>
<dbReference type="RefSeq" id="WP_113955857.1">
    <property type="nucleotide sequence ID" value="NZ_QNRT01000009.1"/>
</dbReference>
<dbReference type="OrthoDB" id="9814800at2"/>
<keyword evidence="4" id="KW-1185">Reference proteome</keyword>
<evidence type="ECO:0000313" key="4">
    <source>
        <dbReference type="Proteomes" id="UP000253083"/>
    </source>
</evidence>
<sequence length="446" mass="49035">MAAGKHINLDSRSLGKHFALVCASVGFLLLGFSRVFAAELPQYDQQTHMGVATCANSSCHASKVPADDSNVLQSEYLTWLFHDQHAKAFNTLRNAESKQIAAKLGIGDPATASICLDCHADNVPLELRGAEFHISDGVGCEACHGGAENWLAQHTVMPYDLSRNLADGMYPTAELGSRTRLCVSCHVGTEKKFATHQIMGAGHPRLGFELDTFTQRQPPHHDVDEDYLARKITDTAARRMMVGTAISAQALADNLSGGLLNHPQGYPELGLFDCHACHHSLNDLRWRPRPSTAELEPGSVRVNDGVFLVLAALVGAVDRAQERSLRQAVASLHMASKSSLQEVRVAGARLKQEAVQIQLLAESQDFQQTDLLNMANQLIELGASGELQDYVAAEHALMCLDSLQRQLDDQPKLASLVDYAFQLLSDEDRYSERQLRKAMRDYRQRN</sequence>
<organism evidence="3 4">
    <name type="scientific">Arenicella xantha</name>
    <dbReference type="NCBI Taxonomy" id="644221"/>
    <lineage>
        <taxon>Bacteria</taxon>
        <taxon>Pseudomonadati</taxon>
        <taxon>Pseudomonadota</taxon>
        <taxon>Gammaproteobacteria</taxon>
        <taxon>Arenicellales</taxon>
        <taxon>Arenicellaceae</taxon>
        <taxon>Arenicella</taxon>
    </lineage>
</organism>
<name>A0A395JHY5_9GAMM</name>
<dbReference type="InterPro" id="IPR051829">
    <property type="entry name" value="Multiheme_Cytochr_ET"/>
</dbReference>
<accession>A0A395JHY5</accession>
<keyword evidence="1" id="KW-0732">Signal</keyword>
<proteinExistence type="predicted"/>
<feature type="domain" description="Cytochrome c-552/4" evidence="2">
    <location>
        <begin position="74"/>
        <end position="145"/>
    </location>
</feature>
<dbReference type="InterPro" id="IPR036280">
    <property type="entry name" value="Multihaem_cyt_sf"/>
</dbReference>
<dbReference type="Pfam" id="PF13435">
    <property type="entry name" value="Cytochrome_C554"/>
    <property type="match status" value="1"/>
</dbReference>
<comment type="caution">
    <text evidence="3">The sequence shown here is derived from an EMBL/GenBank/DDBJ whole genome shotgun (WGS) entry which is preliminary data.</text>
</comment>
<gene>
    <name evidence="3" type="ORF">DFR28_1093</name>
</gene>